<reference evidence="3 4" key="1">
    <citation type="submission" date="2020-12" db="EMBL/GenBank/DDBJ databases">
        <title>Metabolic potential, ecology and presence of endohyphal bacteria is reflected in genomic diversity of Mucoromycotina.</title>
        <authorList>
            <person name="Muszewska A."/>
            <person name="Okrasinska A."/>
            <person name="Steczkiewicz K."/>
            <person name="Drgas O."/>
            <person name="Orlowska M."/>
            <person name="Perlinska-Lenart U."/>
            <person name="Aleksandrzak-Piekarczyk T."/>
            <person name="Szatraj K."/>
            <person name="Zielenkiewicz U."/>
            <person name="Pilsyk S."/>
            <person name="Malc E."/>
            <person name="Mieczkowski P."/>
            <person name="Kruszewska J.S."/>
            <person name="Biernat P."/>
            <person name="Pawlowska J."/>
        </authorList>
    </citation>
    <scope>NUCLEOTIDE SEQUENCE [LARGE SCALE GENOMIC DNA]</scope>
    <source>
        <strain evidence="3 4">CBS 142.35</strain>
    </source>
</reference>
<name>A0A8H7RRK0_9FUNG</name>
<gene>
    <name evidence="3" type="ORF">INT45_012497</name>
</gene>
<sequence length="153" mass="18015">MSFNNDFRPSPSPVNEYAEQLIRNIEDVDNKAREIAREQRKVIEDALKSEEKEVIEYLEYRYIACKYKNYPKASKVLSAGLPFWPSQTNMMIKMQEEEIYQTDSEVEEWVDEDDEGDESDKEDEEGEEELLGKRKASPSPEPERKKICRRPSI</sequence>
<protein>
    <submittedName>
        <fullName evidence="3">Uncharacterized protein</fullName>
    </submittedName>
</protein>
<evidence type="ECO:0000256" key="1">
    <source>
        <dbReference type="SAM" id="Coils"/>
    </source>
</evidence>
<keyword evidence="1" id="KW-0175">Coiled coil</keyword>
<accession>A0A8H7RRK0</accession>
<keyword evidence="4" id="KW-1185">Reference proteome</keyword>
<evidence type="ECO:0000313" key="3">
    <source>
        <dbReference type="EMBL" id="KAG2215779.1"/>
    </source>
</evidence>
<comment type="caution">
    <text evidence="3">The sequence shown here is derived from an EMBL/GenBank/DDBJ whole genome shotgun (WGS) entry which is preliminary data.</text>
</comment>
<feature type="coiled-coil region" evidence="1">
    <location>
        <begin position="18"/>
        <end position="53"/>
    </location>
</feature>
<proteinExistence type="predicted"/>
<organism evidence="3 4">
    <name type="scientific">Circinella minor</name>
    <dbReference type="NCBI Taxonomy" id="1195481"/>
    <lineage>
        <taxon>Eukaryota</taxon>
        <taxon>Fungi</taxon>
        <taxon>Fungi incertae sedis</taxon>
        <taxon>Mucoromycota</taxon>
        <taxon>Mucoromycotina</taxon>
        <taxon>Mucoromycetes</taxon>
        <taxon>Mucorales</taxon>
        <taxon>Lichtheimiaceae</taxon>
        <taxon>Circinella</taxon>
    </lineage>
</organism>
<feature type="region of interest" description="Disordered" evidence="2">
    <location>
        <begin position="100"/>
        <end position="153"/>
    </location>
</feature>
<evidence type="ECO:0000256" key="2">
    <source>
        <dbReference type="SAM" id="MobiDB-lite"/>
    </source>
</evidence>
<dbReference type="EMBL" id="JAEPRB010000486">
    <property type="protein sequence ID" value="KAG2215779.1"/>
    <property type="molecule type" value="Genomic_DNA"/>
</dbReference>
<dbReference type="Proteomes" id="UP000646827">
    <property type="component" value="Unassembled WGS sequence"/>
</dbReference>
<evidence type="ECO:0000313" key="4">
    <source>
        <dbReference type="Proteomes" id="UP000646827"/>
    </source>
</evidence>
<dbReference type="AlphaFoldDB" id="A0A8H7RRK0"/>
<feature type="compositionally biased region" description="Acidic residues" evidence="2">
    <location>
        <begin position="100"/>
        <end position="129"/>
    </location>
</feature>